<gene>
    <name evidence="1" type="ORF">S01H1_84138</name>
</gene>
<dbReference type="EMBL" id="BARS01057372">
    <property type="protein sequence ID" value="GAG50801.1"/>
    <property type="molecule type" value="Genomic_DNA"/>
</dbReference>
<evidence type="ECO:0000313" key="1">
    <source>
        <dbReference type="EMBL" id="GAG50801.1"/>
    </source>
</evidence>
<accession>X0ZRC8</accession>
<dbReference type="AlphaFoldDB" id="X0ZRC8"/>
<sequence length="45" mass="4837">KLTLPDLDKMVLEAIEGGEGEGKKSPIKRLLDLATKKKAGEGETK</sequence>
<protein>
    <submittedName>
        <fullName evidence="1">Uncharacterized protein</fullName>
    </submittedName>
</protein>
<organism evidence="1">
    <name type="scientific">marine sediment metagenome</name>
    <dbReference type="NCBI Taxonomy" id="412755"/>
    <lineage>
        <taxon>unclassified sequences</taxon>
        <taxon>metagenomes</taxon>
        <taxon>ecological metagenomes</taxon>
    </lineage>
</organism>
<name>X0ZRC8_9ZZZZ</name>
<feature type="non-terminal residue" evidence="1">
    <location>
        <position position="1"/>
    </location>
</feature>
<reference evidence="1" key="1">
    <citation type="journal article" date="2014" name="Front. Microbiol.">
        <title>High frequency of phylogenetically diverse reductive dehalogenase-homologous genes in deep subseafloor sedimentary metagenomes.</title>
        <authorList>
            <person name="Kawai M."/>
            <person name="Futagami T."/>
            <person name="Toyoda A."/>
            <person name="Takaki Y."/>
            <person name="Nishi S."/>
            <person name="Hori S."/>
            <person name="Arai W."/>
            <person name="Tsubouchi T."/>
            <person name="Morono Y."/>
            <person name="Uchiyama I."/>
            <person name="Ito T."/>
            <person name="Fujiyama A."/>
            <person name="Inagaki F."/>
            <person name="Takami H."/>
        </authorList>
    </citation>
    <scope>NUCLEOTIDE SEQUENCE</scope>
    <source>
        <strain evidence="1">Expedition CK06-06</strain>
    </source>
</reference>
<proteinExistence type="predicted"/>
<comment type="caution">
    <text evidence="1">The sequence shown here is derived from an EMBL/GenBank/DDBJ whole genome shotgun (WGS) entry which is preliminary data.</text>
</comment>